<sequence>MSPRQYFILVILGICCNISQEFALKRKAVETTTPVNPETYDALCSYYKKMCNCSRIRQFCVDPSCCNKSLFFKIIDRMLAIEDDDD</sequence>
<dbReference type="EMBL" id="UYJE01004655">
    <property type="protein sequence ID" value="VDI30120.1"/>
    <property type="molecule type" value="Genomic_DNA"/>
</dbReference>
<proteinExistence type="predicted"/>
<evidence type="ECO:0000313" key="3">
    <source>
        <dbReference type="Proteomes" id="UP000596742"/>
    </source>
</evidence>
<dbReference type="AlphaFoldDB" id="A0A8B6E971"/>
<keyword evidence="3" id="KW-1185">Reference proteome</keyword>
<evidence type="ECO:0000256" key="1">
    <source>
        <dbReference type="SAM" id="SignalP"/>
    </source>
</evidence>
<feature type="chain" id="PRO_5032561540" evidence="1">
    <location>
        <begin position="24"/>
        <end position="86"/>
    </location>
</feature>
<name>A0A8B6E971_MYTGA</name>
<dbReference type="Proteomes" id="UP000596742">
    <property type="component" value="Unassembled WGS sequence"/>
</dbReference>
<protein>
    <submittedName>
        <fullName evidence="2">Uncharacterized protein</fullName>
    </submittedName>
</protein>
<reference evidence="2" key="1">
    <citation type="submission" date="2018-11" db="EMBL/GenBank/DDBJ databases">
        <authorList>
            <person name="Alioto T."/>
            <person name="Alioto T."/>
        </authorList>
    </citation>
    <scope>NUCLEOTIDE SEQUENCE</scope>
</reference>
<accession>A0A8B6E971</accession>
<keyword evidence="1" id="KW-0732">Signal</keyword>
<gene>
    <name evidence="2" type="ORF">MGAL_10B008437</name>
</gene>
<organism evidence="2 3">
    <name type="scientific">Mytilus galloprovincialis</name>
    <name type="common">Mediterranean mussel</name>
    <dbReference type="NCBI Taxonomy" id="29158"/>
    <lineage>
        <taxon>Eukaryota</taxon>
        <taxon>Metazoa</taxon>
        <taxon>Spiralia</taxon>
        <taxon>Lophotrochozoa</taxon>
        <taxon>Mollusca</taxon>
        <taxon>Bivalvia</taxon>
        <taxon>Autobranchia</taxon>
        <taxon>Pteriomorphia</taxon>
        <taxon>Mytilida</taxon>
        <taxon>Mytiloidea</taxon>
        <taxon>Mytilidae</taxon>
        <taxon>Mytilinae</taxon>
        <taxon>Mytilus</taxon>
    </lineage>
</organism>
<feature type="signal peptide" evidence="1">
    <location>
        <begin position="1"/>
        <end position="23"/>
    </location>
</feature>
<comment type="caution">
    <text evidence="2">The sequence shown here is derived from an EMBL/GenBank/DDBJ whole genome shotgun (WGS) entry which is preliminary data.</text>
</comment>
<evidence type="ECO:0000313" key="2">
    <source>
        <dbReference type="EMBL" id="VDI30120.1"/>
    </source>
</evidence>